<dbReference type="RefSeq" id="XP_004991227.1">
    <property type="nucleotide sequence ID" value="XM_004991170.1"/>
</dbReference>
<gene>
    <name evidence="3" type="ORF">PTSG_08203</name>
</gene>
<reference evidence="3" key="1">
    <citation type="submission" date="2009-08" db="EMBL/GenBank/DDBJ databases">
        <title>Annotation of Salpingoeca rosetta.</title>
        <authorList>
            <consortium name="The Broad Institute Genome Sequencing Platform"/>
            <person name="Russ C."/>
            <person name="Cuomo C."/>
            <person name="Burger G."/>
            <person name="Gray M.W."/>
            <person name="Holland P.W.H."/>
            <person name="King N."/>
            <person name="Lang F.B.F."/>
            <person name="Roger A.J."/>
            <person name="Ruiz-Trillo I."/>
            <person name="Young S.K."/>
            <person name="Zeng Q."/>
            <person name="Gargeya S."/>
            <person name="Alvarado L."/>
            <person name="Berlin A."/>
            <person name="Chapman S.B."/>
            <person name="Chen Z."/>
            <person name="Freedman E."/>
            <person name="Gellesch M."/>
            <person name="Goldberg J."/>
            <person name="Griggs A."/>
            <person name="Gujja S."/>
            <person name="Heilman E."/>
            <person name="Heiman D."/>
            <person name="Howarth C."/>
            <person name="Mehta T."/>
            <person name="Neiman D."/>
            <person name="Pearson M."/>
            <person name="Roberts A."/>
            <person name="Saif S."/>
            <person name="Shea T."/>
            <person name="Shenoy N."/>
            <person name="Sisk P."/>
            <person name="Stolte C."/>
            <person name="Sykes S."/>
            <person name="White J."/>
            <person name="Yandava C."/>
            <person name="Haas B."/>
            <person name="Nusbaum C."/>
            <person name="Birren B."/>
        </authorList>
    </citation>
    <scope>NUCLEOTIDE SEQUENCE [LARGE SCALE GENOMIC DNA]</scope>
    <source>
        <strain evidence="3">ATCC 50818</strain>
    </source>
</reference>
<feature type="compositionally biased region" description="Basic and acidic residues" evidence="2">
    <location>
        <begin position="76"/>
        <end position="90"/>
    </location>
</feature>
<feature type="coiled-coil region" evidence="1">
    <location>
        <begin position="509"/>
        <end position="578"/>
    </location>
</feature>
<dbReference type="OMA" id="WNTAPEN"/>
<feature type="region of interest" description="Disordered" evidence="2">
    <location>
        <begin position="76"/>
        <end position="156"/>
    </location>
</feature>
<feature type="region of interest" description="Disordered" evidence="2">
    <location>
        <begin position="220"/>
        <end position="243"/>
    </location>
</feature>
<feature type="region of interest" description="Disordered" evidence="2">
    <location>
        <begin position="29"/>
        <end position="57"/>
    </location>
</feature>
<dbReference type="AlphaFoldDB" id="F2UIA6"/>
<dbReference type="EMBL" id="GL832975">
    <property type="protein sequence ID" value="EGD76855.1"/>
    <property type="molecule type" value="Genomic_DNA"/>
</dbReference>
<dbReference type="Proteomes" id="UP000007799">
    <property type="component" value="Unassembled WGS sequence"/>
</dbReference>
<accession>F2UIA6</accession>
<dbReference type="STRING" id="946362.F2UIA6"/>
<feature type="compositionally biased region" description="Basic and acidic residues" evidence="2">
    <location>
        <begin position="97"/>
        <end position="156"/>
    </location>
</feature>
<feature type="coiled-coil region" evidence="1">
    <location>
        <begin position="244"/>
        <end position="271"/>
    </location>
</feature>
<name>F2UIA6_SALR5</name>
<keyword evidence="1" id="KW-0175">Coiled coil</keyword>
<dbReference type="eggNOG" id="ENOG502QTZX">
    <property type="taxonomic scope" value="Eukaryota"/>
</dbReference>
<dbReference type="GeneID" id="16071788"/>
<evidence type="ECO:0000256" key="2">
    <source>
        <dbReference type="SAM" id="MobiDB-lite"/>
    </source>
</evidence>
<evidence type="ECO:0000256" key="1">
    <source>
        <dbReference type="SAM" id="Coils"/>
    </source>
</evidence>
<feature type="compositionally biased region" description="Basic and acidic residues" evidence="2">
    <location>
        <begin position="220"/>
        <end position="229"/>
    </location>
</feature>
<dbReference type="KEGG" id="sre:PTSG_08203"/>
<dbReference type="InParanoid" id="F2UIA6"/>
<proteinExistence type="predicted"/>
<organism evidence="4">
    <name type="scientific">Salpingoeca rosetta (strain ATCC 50818 / BSB-021)</name>
    <dbReference type="NCBI Taxonomy" id="946362"/>
    <lineage>
        <taxon>Eukaryota</taxon>
        <taxon>Choanoflagellata</taxon>
        <taxon>Craspedida</taxon>
        <taxon>Salpingoecidae</taxon>
        <taxon>Salpingoeca</taxon>
    </lineage>
</organism>
<sequence>MSCFSDMEELEGIAFFSPVARELAEKKVLQQRHEDELKRQEEEQQRLAEEAAKREKAERIEARRLKAEQRLQELAQRRAEEENQEAERLRQLQIQQKQEEAERKKQEEEERKRQEEAERRRQEQLRKEQEEAERERQRKLEEEREEKKRQRLQHQREQEIAAEKRWLKIQAESGNIKVTKKDGVFVVTSLKPTVTVDDTMFTWLSQARDLEGVPYDVVETKREEDEAPKPRALLAPRKPGPEGIIADRERLKRMQKDKENANKALLEYEARDDEQLRRGLGDILSGLDGPHRHAALLDLYTLHAAMIALHGVDGYEKHLKDPNLNANMAKVPDLMHEILEEAPGNIFAMAILGMMQFAGEAVLRHRVANMNIIPHDYEEWVGWMVGSRLFFEYLEWWNTAPENEQPDTPWTLRDEERMLAVPVPDNVKTGAKEKMTQLISAYLAPGLVQRIMPDLMAKLPLAYCRLDKTQDELEKMLRDFSEDEEFGFDASDSTPEGMGYKWERQQYLLKEAERTAHDARRNVEDLRVDLEAAQAFVETSTKRKQDLEEKVEDLKTQEDALRKEQKELREAIDRLSAQL</sequence>
<evidence type="ECO:0000313" key="3">
    <source>
        <dbReference type="EMBL" id="EGD76855.1"/>
    </source>
</evidence>
<evidence type="ECO:0000313" key="4">
    <source>
        <dbReference type="Proteomes" id="UP000007799"/>
    </source>
</evidence>
<protein>
    <submittedName>
        <fullName evidence="3">Uncharacterized protein</fullName>
    </submittedName>
</protein>
<keyword evidence="4" id="KW-1185">Reference proteome</keyword>